<name>A0AA40JZU8_9PEZI</name>
<dbReference type="Proteomes" id="UP001172155">
    <property type="component" value="Unassembled WGS sequence"/>
</dbReference>
<evidence type="ECO:0000256" key="1">
    <source>
        <dbReference type="SAM" id="MobiDB-lite"/>
    </source>
</evidence>
<dbReference type="AlphaFoldDB" id="A0AA40JZU8"/>
<evidence type="ECO:0000313" key="2">
    <source>
        <dbReference type="EMBL" id="KAK0740687.1"/>
    </source>
</evidence>
<evidence type="ECO:0000313" key="3">
    <source>
        <dbReference type="Proteomes" id="UP001172155"/>
    </source>
</evidence>
<sequence length="133" mass="15016">MRRTPKISVRPASVDFITSPFRDDQTLEDVPEADCRPMSCVVETTPTSGLSSPRMSTNNSSNHLNVRFRGQYDEDRIECDDDGFSRNSSDDDSYGWEAEFNKAHCVPLDCRRAAGSRRSLLHRVFSLGPRDIS</sequence>
<accession>A0AA40JZU8</accession>
<proteinExistence type="predicted"/>
<gene>
    <name evidence="2" type="ORF">B0T18DRAFT_393457</name>
</gene>
<comment type="caution">
    <text evidence="2">The sequence shown here is derived from an EMBL/GenBank/DDBJ whole genome shotgun (WGS) entry which is preliminary data.</text>
</comment>
<keyword evidence="3" id="KW-1185">Reference proteome</keyword>
<organism evidence="2 3">
    <name type="scientific">Schizothecium vesticola</name>
    <dbReference type="NCBI Taxonomy" id="314040"/>
    <lineage>
        <taxon>Eukaryota</taxon>
        <taxon>Fungi</taxon>
        <taxon>Dikarya</taxon>
        <taxon>Ascomycota</taxon>
        <taxon>Pezizomycotina</taxon>
        <taxon>Sordariomycetes</taxon>
        <taxon>Sordariomycetidae</taxon>
        <taxon>Sordariales</taxon>
        <taxon>Schizotheciaceae</taxon>
        <taxon>Schizothecium</taxon>
    </lineage>
</organism>
<protein>
    <submittedName>
        <fullName evidence="2">Uncharacterized protein</fullName>
    </submittedName>
</protein>
<feature type="region of interest" description="Disordered" evidence="1">
    <location>
        <begin position="44"/>
        <end position="63"/>
    </location>
</feature>
<dbReference type="EMBL" id="JAUKUD010000006">
    <property type="protein sequence ID" value="KAK0740687.1"/>
    <property type="molecule type" value="Genomic_DNA"/>
</dbReference>
<reference evidence="2" key="1">
    <citation type="submission" date="2023-06" db="EMBL/GenBank/DDBJ databases">
        <title>Genome-scale phylogeny and comparative genomics of the fungal order Sordariales.</title>
        <authorList>
            <consortium name="Lawrence Berkeley National Laboratory"/>
            <person name="Hensen N."/>
            <person name="Bonometti L."/>
            <person name="Westerberg I."/>
            <person name="Brannstrom I.O."/>
            <person name="Guillou S."/>
            <person name="Cros-Aarteil S."/>
            <person name="Calhoun S."/>
            <person name="Haridas S."/>
            <person name="Kuo A."/>
            <person name="Mondo S."/>
            <person name="Pangilinan J."/>
            <person name="Riley R."/>
            <person name="LaButti K."/>
            <person name="Andreopoulos B."/>
            <person name="Lipzen A."/>
            <person name="Chen C."/>
            <person name="Yanf M."/>
            <person name="Daum C."/>
            <person name="Ng V."/>
            <person name="Clum A."/>
            <person name="Steindorff A."/>
            <person name="Ohm R."/>
            <person name="Martin F."/>
            <person name="Silar P."/>
            <person name="Natvig D."/>
            <person name="Lalanne C."/>
            <person name="Gautier V."/>
            <person name="Ament-velasquez S.L."/>
            <person name="Kruys A."/>
            <person name="Hutchinson M.I."/>
            <person name="Powell A.J."/>
            <person name="Barry K."/>
            <person name="Miller A.N."/>
            <person name="Grigoriev I.V."/>
            <person name="Debuchy R."/>
            <person name="Gladieux P."/>
            <person name="Thoren M.H."/>
            <person name="Johannesson H."/>
        </authorList>
    </citation>
    <scope>NUCLEOTIDE SEQUENCE</scope>
    <source>
        <strain evidence="2">SMH3187-1</strain>
    </source>
</reference>